<gene>
    <name evidence="1" type="ORF">J2S90_002861</name>
    <name evidence="2" type="ORF">J2S93_002939</name>
</gene>
<dbReference type="EMBL" id="JAUSRG010000008">
    <property type="protein sequence ID" value="MDP9905890.1"/>
    <property type="molecule type" value="Genomic_DNA"/>
</dbReference>
<dbReference type="EMBL" id="JAUSTF010000006">
    <property type="protein sequence ID" value="MDQ0181501.1"/>
    <property type="molecule type" value="Genomic_DNA"/>
</dbReference>
<comment type="caution">
    <text evidence="1">The sequence shown here is derived from an EMBL/GenBank/DDBJ whole genome shotgun (WGS) entry which is preliminary data.</text>
</comment>
<evidence type="ECO:0000313" key="3">
    <source>
        <dbReference type="Proteomes" id="UP001230951"/>
    </source>
</evidence>
<dbReference type="RefSeq" id="WP_306962143.1">
    <property type="nucleotide sequence ID" value="NZ_JAUSRG010000008.1"/>
</dbReference>
<accession>A0AAW8DJM6</accession>
<name>A0AAW8DJM6_9MICC</name>
<sequence>MQFSLVSVCDEGPRRALKNSVYLFFRLPKRNIDEAFVRRVVDHAHDSFTIGDQMIIKRILACLAMAAILAASTATPAIADVDANAGGAPAGVENAPKEAAKAEAVARKVFESDNPELAAKSLGSEELGLFEAYSAVANVISSPKSYAPADSLAKKSTLKGITPAQFGTLASGCWNTSSWVIGTNAFGGWLYKLTVSGGWCGNGSSATHSWFNGTWGETFAIGWRDNGQVSRHAIISGGSAKIVGQREFKLGVGGWDVSSPRPCVRIIGHGNGQKGDDQSCSPW</sequence>
<evidence type="ECO:0000313" key="2">
    <source>
        <dbReference type="EMBL" id="MDQ0181501.1"/>
    </source>
</evidence>
<reference evidence="1 3" key="1">
    <citation type="submission" date="2023-07" db="EMBL/GenBank/DDBJ databases">
        <title>Sorghum-associated microbial communities from plants grown in Nebraska, USA.</title>
        <authorList>
            <person name="Schachtman D."/>
        </authorList>
    </citation>
    <scope>NUCLEOTIDE SEQUENCE</scope>
    <source>
        <strain evidence="1">DS1006</strain>
        <strain evidence="2 3">DS1016</strain>
    </source>
</reference>
<dbReference type="Proteomes" id="UP001230951">
    <property type="component" value="Unassembled WGS sequence"/>
</dbReference>
<dbReference type="Proteomes" id="UP001242995">
    <property type="component" value="Unassembled WGS sequence"/>
</dbReference>
<dbReference type="AlphaFoldDB" id="A0AAW8DJM6"/>
<keyword evidence="3" id="KW-1185">Reference proteome</keyword>
<protein>
    <submittedName>
        <fullName evidence="1">Uncharacterized protein</fullName>
    </submittedName>
</protein>
<evidence type="ECO:0000313" key="4">
    <source>
        <dbReference type="Proteomes" id="UP001242995"/>
    </source>
</evidence>
<proteinExistence type="predicted"/>
<organism evidence="1 4">
    <name type="scientific">Arthrobacter bambusae</name>
    <dbReference type="NCBI Taxonomy" id="1338426"/>
    <lineage>
        <taxon>Bacteria</taxon>
        <taxon>Bacillati</taxon>
        <taxon>Actinomycetota</taxon>
        <taxon>Actinomycetes</taxon>
        <taxon>Micrococcales</taxon>
        <taxon>Micrococcaceae</taxon>
        <taxon>Arthrobacter</taxon>
    </lineage>
</organism>
<evidence type="ECO:0000313" key="1">
    <source>
        <dbReference type="EMBL" id="MDP9905890.1"/>
    </source>
</evidence>